<dbReference type="EMBL" id="UINC01090439">
    <property type="protein sequence ID" value="SVC42387.1"/>
    <property type="molecule type" value="Genomic_DNA"/>
</dbReference>
<organism evidence="3">
    <name type="scientific">marine metagenome</name>
    <dbReference type="NCBI Taxonomy" id="408172"/>
    <lineage>
        <taxon>unclassified sequences</taxon>
        <taxon>metagenomes</taxon>
        <taxon>ecological metagenomes</taxon>
    </lineage>
</organism>
<evidence type="ECO:0000259" key="2">
    <source>
        <dbReference type="Pfam" id="PF00296"/>
    </source>
</evidence>
<dbReference type="Pfam" id="PF00296">
    <property type="entry name" value="Bac_luciferase"/>
    <property type="match status" value="1"/>
</dbReference>
<dbReference type="InterPro" id="IPR011251">
    <property type="entry name" value="Luciferase-like_dom"/>
</dbReference>
<gene>
    <name evidence="3" type="ORF">METZ01_LOCUS295241</name>
</gene>
<dbReference type="SUPFAM" id="SSF51679">
    <property type="entry name" value="Bacterial luciferase-like"/>
    <property type="match status" value="1"/>
</dbReference>
<proteinExistence type="predicted"/>
<evidence type="ECO:0000313" key="3">
    <source>
        <dbReference type="EMBL" id="SVC42387.1"/>
    </source>
</evidence>
<dbReference type="Gene3D" id="3.20.20.30">
    <property type="entry name" value="Luciferase-like domain"/>
    <property type="match status" value="1"/>
</dbReference>
<evidence type="ECO:0000256" key="1">
    <source>
        <dbReference type="ARBA" id="ARBA00023002"/>
    </source>
</evidence>
<protein>
    <recommendedName>
        <fullName evidence="2">Luciferase-like domain-containing protein</fullName>
    </recommendedName>
</protein>
<sequence length="353" mass="38238">MDIGVGLDPTLGLTLEQQFELSREAARIGYQSIWTPEGTGQDSYQMCLMRWAASKEVVEGGLETGIAVSPVIWRSPAAFAMTGGTVSQMTGGRFIMGIGSGQAHLPTGRRVMGLQQMSALTLMREYLVIIKGLLRGENVDYQGEVATLRGISLGIRPAPQTPVYLGALGPKMLQLAGELSDGAALNWCAPEQIAWSRERITEGAAQVGRDPSEVKVSEYIRVCVDENEDRARLALAKATMNYALGPVVPTETQRRFGYRAHFERMGFTSELGRLDEMRKTGASNDDIAEAFPENILRAVAYFGKPEGAAAEFARLSKGLDNAIVRVVSSRPGTVEGTLDVMNACAPQAIREHI</sequence>
<dbReference type="GO" id="GO:0016705">
    <property type="term" value="F:oxidoreductase activity, acting on paired donors, with incorporation or reduction of molecular oxygen"/>
    <property type="evidence" value="ECO:0007669"/>
    <property type="project" value="InterPro"/>
</dbReference>
<dbReference type="AlphaFoldDB" id="A0A382M3X9"/>
<name>A0A382M3X9_9ZZZZ</name>
<reference evidence="3" key="1">
    <citation type="submission" date="2018-05" db="EMBL/GenBank/DDBJ databases">
        <authorList>
            <person name="Lanie J.A."/>
            <person name="Ng W.-L."/>
            <person name="Kazmierczak K.M."/>
            <person name="Andrzejewski T.M."/>
            <person name="Davidsen T.M."/>
            <person name="Wayne K.J."/>
            <person name="Tettelin H."/>
            <person name="Glass J.I."/>
            <person name="Rusch D."/>
            <person name="Podicherti R."/>
            <person name="Tsui H.-C.T."/>
            <person name="Winkler M.E."/>
        </authorList>
    </citation>
    <scope>NUCLEOTIDE SEQUENCE</scope>
</reference>
<accession>A0A382M3X9</accession>
<keyword evidence="1" id="KW-0560">Oxidoreductase</keyword>
<dbReference type="PANTHER" id="PTHR43244:SF1">
    <property type="entry name" value="5,10-METHYLENETETRAHYDROMETHANOPTERIN REDUCTASE"/>
    <property type="match status" value="1"/>
</dbReference>
<dbReference type="PANTHER" id="PTHR43244">
    <property type="match status" value="1"/>
</dbReference>
<dbReference type="CDD" id="cd01097">
    <property type="entry name" value="Tetrahydromethanopterin_reductase"/>
    <property type="match status" value="1"/>
</dbReference>
<feature type="domain" description="Luciferase-like" evidence="2">
    <location>
        <begin position="14"/>
        <end position="315"/>
    </location>
</feature>
<dbReference type="InterPro" id="IPR050564">
    <property type="entry name" value="F420-G6PD/mer"/>
</dbReference>
<dbReference type="InterPro" id="IPR036661">
    <property type="entry name" value="Luciferase-like_sf"/>
</dbReference>